<dbReference type="EMBL" id="DRMJ01000126">
    <property type="protein sequence ID" value="HHL42482.1"/>
    <property type="molecule type" value="Genomic_DNA"/>
</dbReference>
<feature type="signal peptide" evidence="1">
    <location>
        <begin position="1"/>
        <end position="27"/>
    </location>
</feature>
<proteinExistence type="predicted"/>
<feature type="chain" id="PRO_5028258334" description="DUF11 domain-containing protein" evidence="1">
    <location>
        <begin position="28"/>
        <end position="226"/>
    </location>
</feature>
<comment type="caution">
    <text evidence="2">The sequence shown here is derived from an EMBL/GenBank/DDBJ whole genome shotgun (WGS) entry which is preliminary data.</text>
</comment>
<sequence length="226" mass="22483">MRKLKLMTKGLLGASVISLCAAGTAFAGGTQAGTNVQNTFTLDYKVGTVSQPTIDTGPGGTNTPTEFTVDRLVDLTVASNGDTTVAPNEVNAELVFTVTNNGNDTQAYEFSLVNEAGDSFDATGLNITYYIDNGSGGVCDATDLAGAGTAYTPGSGTASSDLAADGVICVVVDGDIPSTVTDTNTSDISLVANTLFPSTAGGSAGTDVPADTGGNTLTGAAENVLA</sequence>
<keyword evidence="1" id="KW-0732">Signal</keyword>
<feature type="non-terminal residue" evidence="2">
    <location>
        <position position="226"/>
    </location>
</feature>
<name>A0A7C5QVK7_9PROT</name>
<organism evidence="2">
    <name type="scientific">Hellea balneolensis</name>
    <dbReference type="NCBI Taxonomy" id="287478"/>
    <lineage>
        <taxon>Bacteria</taxon>
        <taxon>Pseudomonadati</taxon>
        <taxon>Pseudomonadota</taxon>
        <taxon>Alphaproteobacteria</taxon>
        <taxon>Maricaulales</taxon>
        <taxon>Robiginitomaculaceae</taxon>
        <taxon>Hellea</taxon>
    </lineage>
</organism>
<accession>A0A7C5QVK7</accession>
<dbReference type="AlphaFoldDB" id="A0A7C5QVK7"/>
<gene>
    <name evidence="2" type="ORF">ENJ42_02595</name>
</gene>
<evidence type="ECO:0008006" key="3">
    <source>
        <dbReference type="Google" id="ProtNLM"/>
    </source>
</evidence>
<protein>
    <recommendedName>
        <fullName evidence="3">DUF11 domain-containing protein</fullName>
    </recommendedName>
</protein>
<dbReference type="Proteomes" id="UP000885830">
    <property type="component" value="Unassembled WGS sequence"/>
</dbReference>
<evidence type="ECO:0000313" key="2">
    <source>
        <dbReference type="EMBL" id="HHL42482.1"/>
    </source>
</evidence>
<evidence type="ECO:0000256" key="1">
    <source>
        <dbReference type="SAM" id="SignalP"/>
    </source>
</evidence>
<reference evidence="2" key="1">
    <citation type="journal article" date="2020" name="mSystems">
        <title>Genome- and Community-Level Interaction Insights into Carbon Utilization and Element Cycling Functions of Hydrothermarchaeota in Hydrothermal Sediment.</title>
        <authorList>
            <person name="Zhou Z."/>
            <person name="Liu Y."/>
            <person name="Xu W."/>
            <person name="Pan J."/>
            <person name="Luo Z.H."/>
            <person name="Li M."/>
        </authorList>
    </citation>
    <scope>NUCLEOTIDE SEQUENCE [LARGE SCALE GENOMIC DNA]</scope>
    <source>
        <strain evidence="2">HyVt-485</strain>
    </source>
</reference>